<sequence>MSCPGSEWTHDSLSSRTLPVTLSTGHRGTFPASPPWPSWSPSAKWVQHPITCNVNKKESAAMTNVLEEVGHLLKTVDSELEDDTVKIINDNPEFNISFDCEVSLNL</sequence>
<dbReference type="EMBL" id="CAAGRJ010034895">
    <property type="protein sequence ID" value="VFV43986.1"/>
    <property type="molecule type" value="Genomic_DNA"/>
</dbReference>
<name>A0A485PJU8_LYNPA</name>
<protein>
    <submittedName>
        <fullName evidence="2">Uncharacterized protein</fullName>
    </submittedName>
</protein>
<reference evidence="2 3" key="1">
    <citation type="submission" date="2019-01" db="EMBL/GenBank/DDBJ databases">
        <authorList>
            <person name="Alioto T."/>
            <person name="Alioto T."/>
        </authorList>
    </citation>
    <scope>NUCLEOTIDE SEQUENCE [LARGE SCALE GENOMIC DNA]</scope>
</reference>
<evidence type="ECO:0000313" key="2">
    <source>
        <dbReference type="EMBL" id="VFV43986.1"/>
    </source>
</evidence>
<accession>A0A485PJU8</accession>
<evidence type="ECO:0000313" key="3">
    <source>
        <dbReference type="Proteomes" id="UP000386466"/>
    </source>
</evidence>
<proteinExistence type="predicted"/>
<evidence type="ECO:0000256" key="1">
    <source>
        <dbReference type="SAM" id="MobiDB-lite"/>
    </source>
</evidence>
<gene>
    <name evidence="2" type="ORF">LYPA_23C008118</name>
</gene>
<feature type="compositionally biased region" description="Polar residues" evidence="1">
    <location>
        <begin position="11"/>
        <end position="26"/>
    </location>
</feature>
<organism evidence="2 3">
    <name type="scientific">Lynx pardinus</name>
    <name type="common">Iberian lynx</name>
    <name type="synonym">Felis pardina</name>
    <dbReference type="NCBI Taxonomy" id="191816"/>
    <lineage>
        <taxon>Eukaryota</taxon>
        <taxon>Metazoa</taxon>
        <taxon>Chordata</taxon>
        <taxon>Craniata</taxon>
        <taxon>Vertebrata</taxon>
        <taxon>Euteleostomi</taxon>
        <taxon>Mammalia</taxon>
        <taxon>Eutheria</taxon>
        <taxon>Laurasiatheria</taxon>
        <taxon>Carnivora</taxon>
        <taxon>Feliformia</taxon>
        <taxon>Felidae</taxon>
        <taxon>Felinae</taxon>
        <taxon>Lynx</taxon>
    </lineage>
</organism>
<dbReference type="AlphaFoldDB" id="A0A485PJU8"/>
<keyword evidence="3" id="KW-1185">Reference proteome</keyword>
<feature type="region of interest" description="Disordered" evidence="1">
    <location>
        <begin position="1"/>
        <end position="37"/>
    </location>
</feature>
<dbReference type="Proteomes" id="UP000386466">
    <property type="component" value="Unassembled WGS sequence"/>
</dbReference>